<dbReference type="CDD" id="cd00383">
    <property type="entry name" value="trans_reg_C"/>
    <property type="match status" value="1"/>
</dbReference>
<dbReference type="RefSeq" id="WP_125483484.1">
    <property type="nucleotide sequence ID" value="NZ_RSDW01000001.1"/>
</dbReference>
<evidence type="ECO:0000256" key="1">
    <source>
        <dbReference type="ARBA" id="ARBA00009820"/>
    </source>
</evidence>
<comment type="caution">
    <text evidence="6">The sequence shown here is derived from an EMBL/GenBank/DDBJ whole genome shotgun (WGS) entry which is preliminary data.</text>
</comment>
<evidence type="ECO:0000256" key="4">
    <source>
        <dbReference type="SAM" id="Phobius"/>
    </source>
</evidence>
<accession>A0A3R9PNZ1</accession>
<evidence type="ECO:0000256" key="2">
    <source>
        <dbReference type="ARBA" id="ARBA00023125"/>
    </source>
</evidence>
<reference evidence="6 7" key="1">
    <citation type="submission" date="2018-12" db="EMBL/GenBank/DDBJ databases">
        <title>Sequencing of bacterial isolates from soil warming experiment in Harvard Forest, Massachusetts, USA.</title>
        <authorList>
            <person name="Deangelis K."/>
        </authorList>
    </citation>
    <scope>NUCLEOTIDE SEQUENCE [LARGE SCALE GENOMIC DNA]</scope>
    <source>
        <strain evidence="6 7">EB153</strain>
    </source>
</reference>
<dbReference type="AlphaFoldDB" id="A0A3R9PNZ1"/>
<keyword evidence="4" id="KW-1133">Transmembrane helix</keyword>
<dbReference type="Pfam" id="PF00486">
    <property type="entry name" value="Trans_reg_C"/>
    <property type="match status" value="1"/>
</dbReference>
<evidence type="ECO:0000256" key="3">
    <source>
        <dbReference type="PROSITE-ProRule" id="PRU01091"/>
    </source>
</evidence>
<feature type="transmembrane region" description="Helical" evidence="4">
    <location>
        <begin position="143"/>
        <end position="163"/>
    </location>
</feature>
<dbReference type="GO" id="GO:0003677">
    <property type="term" value="F:DNA binding"/>
    <property type="evidence" value="ECO:0007669"/>
    <property type="project" value="UniProtKB-UniRule"/>
</dbReference>
<dbReference type="InterPro" id="IPR036388">
    <property type="entry name" value="WH-like_DNA-bd_sf"/>
</dbReference>
<proteinExistence type="inferred from homology"/>
<dbReference type="InterPro" id="IPR032485">
    <property type="entry name" value="LRP1-like_beta_prop"/>
</dbReference>
<dbReference type="Pfam" id="PF07676">
    <property type="entry name" value="PD40"/>
    <property type="match status" value="3"/>
</dbReference>
<dbReference type="PROSITE" id="PS51755">
    <property type="entry name" value="OMPR_PHOB"/>
    <property type="match status" value="1"/>
</dbReference>
<dbReference type="InterPro" id="IPR011042">
    <property type="entry name" value="6-blade_b-propeller_TolB-like"/>
</dbReference>
<comment type="similarity">
    <text evidence="1">Belongs to the TolB family.</text>
</comment>
<organism evidence="6 7">
    <name type="scientific">Edaphobacter aggregans</name>
    <dbReference type="NCBI Taxonomy" id="570835"/>
    <lineage>
        <taxon>Bacteria</taxon>
        <taxon>Pseudomonadati</taxon>
        <taxon>Acidobacteriota</taxon>
        <taxon>Terriglobia</taxon>
        <taxon>Terriglobales</taxon>
        <taxon>Acidobacteriaceae</taxon>
        <taxon>Edaphobacter</taxon>
    </lineage>
</organism>
<feature type="domain" description="OmpR/PhoB-type" evidence="5">
    <location>
        <begin position="5"/>
        <end position="103"/>
    </location>
</feature>
<dbReference type="OrthoDB" id="113438at2"/>
<dbReference type="Proteomes" id="UP000269669">
    <property type="component" value="Unassembled WGS sequence"/>
</dbReference>
<keyword evidence="2 3" id="KW-0238">DNA-binding</keyword>
<gene>
    <name evidence="6" type="ORF">EDE15_0104</name>
</gene>
<dbReference type="SUPFAM" id="SSF63829">
    <property type="entry name" value="Calcium-dependent phosphotriesterase"/>
    <property type="match status" value="1"/>
</dbReference>
<feature type="DNA-binding region" description="OmpR/PhoB-type" evidence="3">
    <location>
        <begin position="5"/>
        <end position="103"/>
    </location>
</feature>
<dbReference type="InterPro" id="IPR011659">
    <property type="entry name" value="WD40"/>
</dbReference>
<dbReference type="PANTHER" id="PTHR36842:SF1">
    <property type="entry name" value="PROTEIN TOLB"/>
    <property type="match status" value="1"/>
</dbReference>
<keyword evidence="4" id="KW-0472">Membrane</keyword>
<protein>
    <submittedName>
        <fullName evidence="6">Tol biopolymer transport system component</fullName>
    </submittedName>
</protein>
<dbReference type="Gene3D" id="2.120.10.30">
    <property type="entry name" value="TolB, C-terminal domain"/>
    <property type="match status" value="4"/>
</dbReference>
<sequence length="742" mass="80137">MEDQGCIFRFADVEVHERNFSVVKAGEVLAVEPKVFRVLQFLLHHADRVVTKDELLNAVWNDCSVSESSLTRSVAILRRMLGDDIHEPRFIATVPTIGYRFICDVQVTEDGFAVPWTANAAPSASMQVAQTTPATLVTPGRRIAIIAALAACAVFAAVFGWFWQRQHRRAQAAVSVRLIPLTTYPGIAQHPSLSPDGSQVAFSWNGPDEGNFDIYVKTAAAGTAGAVPPLRLTTDPADDIDPVWSPDGSSIAFLRKINPENQFKVLLIPALGGPERELADVSIPETGWLIAPYLAWMPDNQSLVITDQPSPEHPTALYLLSTRTGEKQQLTFPPSGVFGDSCVAVPPDGTALAFRRANTAGQWTGGIYVLELDNDLKPRGDPRQVTPEPGPVLQNHIFDWSCVVWTADSRRLLFPYGLGLWTAPVSVGSRTPIRTQATMAIETGGGVHWLTVSRASARLAYALVSGGGQNIWRMQIPSAHQKPEPPTKLLTSLGGGFAQQYSPNGTKVAFESSQSGNLEIWVCSSKGQDCTQLTSIGASATGVPTWSPDGKQIAFYTNIDGKPQIYVIPTGGGATRRLTSESSGAMFPSWSRNGEWIYFSSKKSGTSQIWKMPSSGGQAVQVTSSGGLACSESPDGKWLYFAGEGTDASLWRMPVGGGSQTRVLPTVTRWNFAIIDDGVYFVTRTGRGFAIELLNSASGKIDVIAPIREGYFGFAVSPDRKSILYTQAIALSSELVLAEGFR</sequence>
<dbReference type="Pfam" id="PF16472">
    <property type="entry name" value="DUF5050"/>
    <property type="match status" value="1"/>
</dbReference>
<dbReference type="SUPFAM" id="SSF82171">
    <property type="entry name" value="DPP6 N-terminal domain-like"/>
    <property type="match status" value="1"/>
</dbReference>
<dbReference type="SMART" id="SM00862">
    <property type="entry name" value="Trans_reg_C"/>
    <property type="match status" value="1"/>
</dbReference>
<dbReference type="GO" id="GO:0006355">
    <property type="term" value="P:regulation of DNA-templated transcription"/>
    <property type="evidence" value="ECO:0007669"/>
    <property type="project" value="InterPro"/>
</dbReference>
<evidence type="ECO:0000313" key="7">
    <source>
        <dbReference type="Proteomes" id="UP000269669"/>
    </source>
</evidence>
<evidence type="ECO:0000313" key="6">
    <source>
        <dbReference type="EMBL" id="RSL14649.1"/>
    </source>
</evidence>
<dbReference type="GO" id="GO:0000160">
    <property type="term" value="P:phosphorelay signal transduction system"/>
    <property type="evidence" value="ECO:0007669"/>
    <property type="project" value="InterPro"/>
</dbReference>
<dbReference type="SUPFAM" id="SSF69304">
    <property type="entry name" value="Tricorn protease N-terminal domain"/>
    <property type="match status" value="1"/>
</dbReference>
<dbReference type="InterPro" id="IPR001867">
    <property type="entry name" value="OmpR/PhoB-type_DNA-bd"/>
</dbReference>
<name>A0A3R9PNZ1_9BACT</name>
<dbReference type="SUPFAM" id="SSF46894">
    <property type="entry name" value="C-terminal effector domain of the bipartite response regulators"/>
    <property type="match status" value="1"/>
</dbReference>
<dbReference type="PANTHER" id="PTHR36842">
    <property type="entry name" value="PROTEIN TOLB HOMOLOG"/>
    <property type="match status" value="1"/>
</dbReference>
<keyword evidence="4" id="KW-0812">Transmembrane</keyword>
<dbReference type="Gene3D" id="1.10.10.10">
    <property type="entry name" value="Winged helix-like DNA-binding domain superfamily/Winged helix DNA-binding domain"/>
    <property type="match status" value="1"/>
</dbReference>
<evidence type="ECO:0000259" key="5">
    <source>
        <dbReference type="PROSITE" id="PS51755"/>
    </source>
</evidence>
<dbReference type="InterPro" id="IPR016032">
    <property type="entry name" value="Sig_transdc_resp-reg_C-effctor"/>
</dbReference>
<keyword evidence="7" id="KW-1185">Reference proteome</keyword>
<dbReference type="EMBL" id="RSDW01000001">
    <property type="protein sequence ID" value="RSL14649.1"/>
    <property type="molecule type" value="Genomic_DNA"/>
</dbReference>